<evidence type="ECO:0000313" key="3">
    <source>
        <dbReference type="Proteomes" id="UP000580043"/>
    </source>
</evidence>
<sequence>MRALHVLLIGTLLACSSAAQAEVVVVTSMRSGPIELSREQAEKLYLGRSTTLGDGTPVNLVDLPNGSTRDEFYAKLTGKNPTQIQAYWSRIVFTGRASPPKEAGSVAEARQWLADTPNIIGYLERSDTTTGLRILLRLP</sequence>
<dbReference type="Proteomes" id="UP000580043">
    <property type="component" value="Unassembled WGS sequence"/>
</dbReference>
<keyword evidence="3" id="KW-1185">Reference proteome</keyword>
<feature type="chain" id="PRO_5032384325" description="Phosphate ABC transporter substrate-binding protein" evidence="1">
    <location>
        <begin position="22"/>
        <end position="139"/>
    </location>
</feature>
<dbReference type="Gene3D" id="3.40.190.10">
    <property type="entry name" value="Periplasmic binding protein-like II"/>
    <property type="match status" value="1"/>
</dbReference>
<proteinExistence type="predicted"/>
<evidence type="ECO:0000313" key="2">
    <source>
        <dbReference type="EMBL" id="NML28075.1"/>
    </source>
</evidence>
<accession>A0A848GB34</accession>
<evidence type="ECO:0008006" key="4">
    <source>
        <dbReference type="Google" id="ProtNLM"/>
    </source>
</evidence>
<feature type="signal peptide" evidence="1">
    <location>
        <begin position="1"/>
        <end position="21"/>
    </location>
</feature>
<dbReference type="AlphaFoldDB" id="A0A848GB34"/>
<dbReference type="SUPFAM" id="SSF53850">
    <property type="entry name" value="Periplasmic binding protein-like II"/>
    <property type="match status" value="1"/>
</dbReference>
<protein>
    <recommendedName>
        <fullName evidence="4">Phosphate ABC transporter substrate-binding protein</fullName>
    </recommendedName>
</protein>
<organism evidence="2 3">
    <name type="scientific">Zoogloea dura</name>
    <dbReference type="NCBI Taxonomy" id="2728840"/>
    <lineage>
        <taxon>Bacteria</taxon>
        <taxon>Pseudomonadati</taxon>
        <taxon>Pseudomonadota</taxon>
        <taxon>Betaproteobacteria</taxon>
        <taxon>Rhodocyclales</taxon>
        <taxon>Zoogloeaceae</taxon>
        <taxon>Zoogloea</taxon>
    </lineage>
</organism>
<evidence type="ECO:0000256" key="1">
    <source>
        <dbReference type="SAM" id="SignalP"/>
    </source>
</evidence>
<name>A0A848GB34_9RHOO</name>
<comment type="caution">
    <text evidence="2">The sequence shown here is derived from an EMBL/GenBank/DDBJ whole genome shotgun (WGS) entry which is preliminary data.</text>
</comment>
<keyword evidence="1" id="KW-0732">Signal</keyword>
<gene>
    <name evidence="2" type="ORF">HHL15_20150</name>
</gene>
<reference evidence="2 3" key="1">
    <citation type="submission" date="2020-04" db="EMBL/GenBank/DDBJ databases">
        <title>Zoogloea sp. G-4-1-14 isolated from soil.</title>
        <authorList>
            <person name="Dahal R.H."/>
        </authorList>
    </citation>
    <scope>NUCLEOTIDE SEQUENCE [LARGE SCALE GENOMIC DNA]</scope>
    <source>
        <strain evidence="2 3">G-4-1-14</strain>
    </source>
</reference>
<dbReference type="PROSITE" id="PS51257">
    <property type="entry name" value="PROKAR_LIPOPROTEIN"/>
    <property type="match status" value="1"/>
</dbReference>
<dbReference type="RefSeq" id="WP_169147607.1">
    <property type="nucleotide sequence ID" value="NZ_JABBGA010000021.1"/>
</dbReference>
<dbReference type="EMBL" id="JABBGA010000021">
    <property type="protein sequence ID" value="NML28075.1"/>
    <property type="molecule type" value="Genomic_DNA"/>
</dbReference>